<dbReference type="OrthoDB" id="191037at2759"/>
<dbReference type="PANTHER" id="PTHR46122">
    <property type="entry name" value="GALACTOSE OXIDASE/KELCH REPEAT PROTEIN-RELATED"/>
    <property type="match status" value="1"/>
</dbReference>
<evidence type="ECO:0000256" key="1">
    <source>
        <dbReference type="ARBA" id="ARBA00022441"/>
    </source>
</evidence>
<organism evidence="3 4">
    <name type="scientific">Microthlaspi erraticum</name>
    <dbReference type="NCBI Taxonomy" id="1685480"/>
    <lineage>
        <taxon>Eukaryota</taxon>
        <taxon>Viridiplantae</taxon>
        <taxon>Streptophyta</taxon>
        <taxon>Embryophyta</taxon>
        <taxon>Tracheophyta</taxon>
        <taxon>Spermatophyta</taxon>
        <taxon>Magnoliopsida</taxon>
        <taxon>eudicotyledons</taxon>
        <taxon>Gunneridae</taxon>
        <taxon>Pentapetalae</taxon>
        <taxon>rosids</taxon>
        <taxon>malvids</taxon>
        <taxon>Brassicales</taxon>
        <taxon>Brassicaceae</taxon>
        <taxon>Coluteocarpeae</taxon>
        <taxon>Microthlaspi</taxon>
    </lineage>
</organism>
<dbReference type="PANTHER" id="PTHR46122:SF7">
    <property type="entry name" value="GALACTOSE OXIDASE_KELCH REPEAT SUPERFAMILY PROTEIN"/>
    <property type="match status" value="1"/>
</dbReference>
<dbReference type="EMBL" id="CACVBM020000111">
    <property type="protein sequence ID" value="CAA7014519.1"/>
    <property type="molecule type" value="Genomic_DNA"/>
</dbReference>
<keyword evidence="1" id="KW-0880">Kelch repeat</keyword>
<dbReference type="InterPro" id="IPR052439">
    <property type="entry name" value="F-box/Kelch-repeat"/>
</dbReference>
<keyword evidence="2" id="KW-0677">Repeat</keyword>
<accession>A0A6D2HFC4</accession>
<keyword evidence="4" id="KW-1185">Reference proteome</keyword>
<protein>
    <submittedName>
        <fullName evidence="3">Uncharacterized protein</fullName>
    </submittedName>
</protein>
<evidence type="ECO:0000256" key="2">
    <source>
        <dbReference type="ARBA" id="ARBA00022737"/>
    </source>
</evidence>
<dbReference type="GO" id="GO:0005829">
    <property type="term" value="C:cytosol"/>
    <property type="evidence" value="ECO:0007669"/>
    <property type="project" value="TreeGrafter"/>
</dbReference>
<evidence type="ECO:0000313" key="4">
    <source>
        <dbReference type="Proteomes" id="UP000467841"/>
    </source>
</evidence>
<dbReference type="Proteomes" id="UP000467841">
    <property type="component" value="Unassembled WGS sequence"/>
</dbReference>
<comment type="caution">
    <text evidence="3">The sequence shown here is derived from an EMBL/GenBank/DDBJ whole genome shotgun (WGS) entry which is preliminary data.</text>
</comment>
<sequence length="107" mass="12617">MKLITVGTKTYIPDLNAEPCFDSEGEEKEETEDKHFAHRLSKEHQLEIFLRASYFEYSKLQFFNKKLSHLLESREIFKVKQERGLVQPYVFVHSGGGSHWTMFDKGF</sequence>
<dbReference type="AlphaFoldDB" id="A0A6D2HFC4"/>
<reference evidence="3" key="1">
    <citation type="submission" date="2020-01" db="EMBL/GenBank/DDBJ databases">
        <authorList>
            <person name="Mishra B."/>
        </authorList>
    </citation>
    <scope>NUCLEOTIDE SEQUENCE [LARGE SCALE GENOMIC DNA]</scope>
</reference>
<name>A0A6D2HFC4_9BRAS</name>
<proteinExistence type="predicted"/>
<gene>
    <name evidence="3" type="ORF">MERR_LOCUS1753</name>
</gene>
<evidence type="ECO:0000313" key="3">
    <source>
        <dbReference type="EMBL" id="CAA7014519.1"/>
    </source>
</evidence>